<dbReference type="PROSITE" id="PS50835">
    <property type="entry name" value="IG_LIKE"/>
    <property type="match status" value="2"/>
</dbReference>
<reference evidence="5" key="4">
    <citation type="submission" date="2025-09" db="UniProtKB">
        <authorList>
            <consortium name="Ensembl"/>
        </authorList>
    </citation>
    <scope>IDENTIFICATION</scope>
</reference>
<protein>
    <recommendedName>
        <fullName evidence="4">Ig-like domain-containing protein</fullName>
    </recommendedName>
</protein>
<dbReference type="SMART" id="SM00408">
    <property type="entry name" value="IGc2"/>
    <property type="match status" value="2"/>
</dbReference>
<reference evidence="5" key="3">
    <citation type="submission" date="2025-08" db="UniProtKB">
        <authorList>
            <consortium name="Ensembl"/>
        </authorList>
    </citation>
    <scope>IDENTIFICATION</scope>
</reference>
<evidence type="ECO:0000313" key="5">
    <source>
        <dbReference type="Ensembl" id="ENSAMXP00000032844.1"/>
    </source>
</evidence>
<dbReference type="InterPro" id="IPR007110">
    <property type="entry name" value="Ig-like_dom"/>
</dbReference>
<dbReference type="PANTHER" id="PTHR44427:SF5">
    <property type="entry name" value="V-SET AND IMMUNOGLOBULIN DOMAIN-CONTAINING PROTEIN 10-LIKE"/>
    <property type="match status" value="1"/>
</dbReference>
<feature type="domain" description="Ig-like" evidence="4">
    <location>
        <begin position="79"/>
        <end position="163"/>
    </location>
</feature>
<keyword evidence="1" id="KW-0732">Signal</keyword>
<dbReference type="InterPro" id="IPR003598">
    <property type="entry name" value="Ig_sub2"/>
</dbReference>
<dbReference type="SMART" id="SM00409">
    <property type="entry name" value="IG"/>
    <property type="match status" value="2"/>
</dbReference>
<dbReference type="InterPro" id="IPR036179">
    <property type="entry name" value="Ig-like_dom_sf"/>
</dbReference>
<dbReference type="Proteomes" id="UP000018467">
    <property type="component" value="Unassembled WGS sequence"/>
</dbReference>
<dbReference type="Pfam" id="PF13927">
    <property type="entry name" value="Ig_3"/>
    <property type="match status" value="1"/>
</dbReference>
<dbReference type="InterPro" id="IPR013783">
    <property type="entry name" value="Ig-like_fold"/>
</dbReference>
<dbReference type="PANTHER" id="PTHR44427">
    <property type="entry name" value="CARCINOEMBRYONIC ANTIGEN-RELATED CELL ADHESION MOLECULE 19"/>
    <property type="match status" value="1"/>
</dbReference>
<keyword evidence="2" id="KW-0325">Glycoprotein</keyword>
<dbReference type="STRING" id="7994.ENSAMXP00000032844"/>
<dbReference type="InterPro" id="IPR050831">
    <property type="entry name" value="CEA_cell_adhesion"/>
</dbReference>
<evidence type="ECO:0000256" key="2">
    <source>
        <dbReference type="ARBA" id="ARBA00023180"/>
    </source>
</evidence>
<evidence type="ECO:0000256" key="3">
    <source>
        <dbReference type="SAM" id="Phobius"/>
    </source>
</evidence>
<reference evidence="6" key="2">
    <citation type="journal article" date="2014" name="Nat. Commun.">
        <title>The cavefish genome reveals candidate genes for eye loss.</title>
        <authorList>
            <person name="McGaugh S.E."/>
            <person name="Gross J.B."/>
            <person name="Aken B."/>
            <person name="Blin M."/>
            <person name="Borowsky R."/>
            <person name="Chalopin D."/>
            <person name="Hinaux H."/>
            <person name="Jeffery W.R."/>
            <person name="Keene A."/>
            <person name="Ma L."/>
            <person name="Minx P."/>
            <person name="Murphy D."/>
            <person name="O'Quin K.E."/>
            <person name="Retaux S."/>
            <person name="Rohner N."/>
            <person name="Searle S.M."/>
            <person name="Stahl B.A."/>
            <person name="Tabin C."/>
            <person name="Volff J.N."/>
            <person name="Yoshizawa M."/>
            <person name="Warren W.C."/>
        </authorList>
    </citation>
    <scope>NUCLEOTIDE SEQUENCE [LARGE SCALE GENOMIC DNA]</scope>
    <source>
        <strain evidence="6">female</strain>
    </source>
</reference>
<feature type="domain" description="Ig-like" evidence="4">
    <location>
        <begin position="232"/>
        <end position="333"/>
    </location>
</feature>
<keyword evidence="3" id="KW-0812">Transmembrane</keyword>
<name>A0A3B1IUS7_ASTMX</name>
<keyword evidence="6" id="KW-1185">Reference proteome</keyword>
<dbReference type="GeneTree" id="ENSGT00530000069282"/>
<dbReference type="Bgee" id="ENSAMXG00000031343">
    <property type="expression patterns" value="Expressed in zone of skin and 14 other cell types or tissues"/>
</dbReference>
<dbReference type="Ensembl" id="ENSAMXT00000034287.1">
    <property type="protein sequence ID" value="ENSAMXP00000032844.1"/>
    <property type="gene ID" value="ENSAMXG00000031343.1"/>
</dbReference>
<proteinExistence type="predicted"/>
<evidence type="ECO:0000256" key="1">
    <source>
        <dbReference type="ARBA" id="ARBA00022729"/>
    </source>
</evidence>
<sequence>ECKLPEWTVPLTYELIKSPGEVLETVIDPLGGQPVTFYLRVNERSNGRYMCRVRLRGQTSTSNAVNFQVVPVQGVHLVPDPDPPVIYEMSGFNLHCRVRKGTHLTYVWYHNQQELNLPSAFHQISENTLTVDSAGKRHAGYYTCMAINKMGNHSRYSSSMEVNVVVKANISCRLVRGSPPVTFRLLLDGEAVAVQRTGSLEAWFSVPVSVGLDMGTAQCKAETDIQQLLSDPVDLEVPVEGSAQVLVEFLQTADSVVAAALLQCVITRGTFPLFSWSFNQAILPEQGDSHALTPNGRILVITAFSAENSGYYGCRARDSFNSNSSWLQSEEVLVKMTVLAVVFCCFLLLVIMAGAC</sequence>
<evidence type="ECO:0000259" key="4">
    <source>
        <dbReference type="PROSITE" id="PS50835"/>
    </source>
</evidence>
<feature type="transmembrane region" description="Helical" evidence="3">
    <location>
        <begin position="332"/>
        <end position="355"/>
    </location>
</feature>
<dbReference type="SUPFAM" id="SSF48726">
    <property type="entry name" value="Immunoglobulin"/>
    <property type="match status" value="2"/>
</dbReference>
<reference evidence="6" key="1">
    <citation type="submission" date="2013-03" db="EMBL/GenBank/DDBJ databases">
        <authorList>
            <person name="Jeffery W."/>
            <person name="Warren W."/>
            <person name="Wilson R.K."/>
        </authorList>
    </citation>
    <scope>NUCLEOTIDE SEQUENCE</scope>
    <source>
        <strain evidence="6">female</strain>
    </source>
</reference>
<dbReference type="AlphaFoldDB" id="A0A3B1IUS7"/>
<accession>A0A3B1IUS7</accession>
<keyword evidence="3" id="KW-1133">Transmembrane helix</keyword>
<dbReference type="InterPro" id="IPR003599">
    <property type="entry name" value="Ig_sub"/>
</dbReference>
<keyword evidence="3" id="KW-0472">Membrane</keyword>
<dbReference type="Gene3D" id="2.60.40.10">
    <property type="entry name" value="Immunoglobulins"/>
    <property type="match status" value="2"/>
</dbReference>
<evidence type="ECO:0000313" key="6">
    <source>
        <dbReference type="Proteomes" id="UP000018467"/>
    </source>
</evidence>
<dbReference type="InParanoid" id="A0A3B1IUS7"/>
<organism evidence="5 6">
    <name type="scientific">Astyanax mexicanus</name>
    <name type="common">Blind cave fish</name>
    <name type="synonym">Astyanax fasciatus mexicanus</name>
    <dbReference type="NCBI Taxonomy" id="7994"/>
    <lineage>
        <taxon>Eukaryota</taxon>
        <taxon>Metazoa</taxon>
        <taxon>Chordata</taxon>
        <taxon>Craniata</taxon>
        <taxon>Vertebrata</taxon>
        <taxon>Euteleostomi</taxon>
        <taxon>Actinopterygii</taxon>
        <taxon>Neopterygii</taxon>
        <taxon>Teleostei</taxon>
        <taxon>Ostariophysi</taxon>
        <taxon>Characiformes</taxon>
        <taxon>Characoidei</taxon>
        <taxon>Acestrorhamphidae</taxon>
        <taxon>Acestrorhamphinae</taxon>
        <taxon>Astyanax</taxon>
    </lineage>
</organism>
<dbReference type="CDD" id="cd00096">
    <property type="entry name" value="Ig"/>
    <property type="match status" value="1"/>
</dbReference>